<organism evidence="6">
    <name type="scientific">viral metagenome</name>
    <dbReference type="NCBI Taxonomy" id="1070528"/>
    <lineage>
        <taxon>unclassified sequences</taxon>
        <taxon>metagenomes</taxon>
        <taxon>organismal metagenomes</taxon>
    </lineage>
</organism>
<feature type="domain" description="Tr-type G" evidence="5">
    <location>
        <begin position="4"/>
        <end position="261"/>
    </location>
</feature>
<dbReference type="InterPro" id="IPR000795">
    <property type="entry name" value="T_Tr_GTP-bd_dom"/>
</dbReference>
<dbReference type="AlphaFoldDB" id="A0A6C0ACM6"/>
<dbReference type="SUPFAM" id="SSF52540">
    <property type="entry name" value="P-loop containing nucleoside triphosphate hydrolases"/>
    <property type="match status" value="1"/>
</dbReference>
<feature type="coiled-coil region" evidence="3">
    <location>
        <begin position="174"/>
        <end position="201"/>
    </location>
</feature>
<dbReference type="PANTHER" id="PTHR43721">
    <property type="entry name" value="ELONGATION FACTOR TU-RELATED"/>
    <property type="match status" value="1"/>
</dbReference>
<dbReference type="GO" id="GO:0003746">
    <property type="term" value="F:translation elongation factor activity"/>
    <property type="evidence" value="ECO:0007669"/>
    <property type="project" value="TreeGrafter"/>
</dbReference>
<evidence type="ECO:0000313" key="6">
    <source>
        <dbReference type="EMBL" id="QHS77458.1"/>
    </source>
</evidence>
<name>A0A6C0ACM6_9ZZZZ</name>
<dbReference type="Gene3D" id="2.40.30.10">
    <property type="entry name" value="Translation factors"/>
    <property type="match status" value="1"/>
</dbReference>
<dbReference type="PANTHER" id="PTHR43721:SF9">
    <property type="entry name" value="GTP-BINDING PROTEIN 1"/>
    <property type="match status" value="1"/>
</dbReference>
<evidence type="ECO:0000256" key="1">
    <source>
        <dbReference type="ARBA" id="ARBA00022741"/>
    </source>
</evidence>
<dbReference type="InterPro" id="IPR027417">
    <property type="entry name" value="P-loop_NTPase"/>
</dbReference>
<evidence type="ECO:0000256" key="4">
    <source>
        <dbReference type="SAM" id="MobiDB-lite"/>
    </source>
</evidence>
<accession>A0A6C0ACM6</accession>
<keyword evidence="2" id="KW-0342">GTP-binding</keyword>
<keyword evidence="1" id="KW-0547">Nucleotide-binding</keyword>
<reference evidence="6" key="1">
    <citation type="journal article" date="2020" name="Nature">
        <title>Giant virus diversity and host interactions through global metagenomics.</title>
        <authorList>
            <person name="Schulz F."/>
            <person name="Roux S."/>
            <person name="Paez-Espino D."/>
            <person name="Jungbluth S."/>
            <person name="Walsh D.A."/>
            <person name="Denef V.J."/>
            <person name="McMahon K.D."/>
            <person name="Konstantinidis K.T."/>
            <person name="Eloe-Fadrosh E.A."/>
            <person name="Kyrpides N.C."/>
            <person name="Woyke T."/>
        </authorList>
    </citation>
    <scope>NUCLEOTIDE SEQUENCE</scope>
    <source>
        <strain evidence="6">GVMAG-S-1004661-13</strain>
    </source>
</reference>
<dbReference type="InterPro" id="IPR050055">
    <property type="entry name" value="EF-Tu_GTPase"/>
</dbReference>
<sequence>MEDLNYVCVATTGSVDSGKSTISGHLSAYNEDVADVLDSKEKPLLDHISKHPHEREKGQTSDIGYKAVNIDDKEIVLIDLAGHEKYLKTTTRGVTAFVPDCGIVMVGGNRGFLPMTNEHIMILQKMNIPIMINFTKEDIAPLGIYKSFVDTLKNKKELKKKEAVFINEPLKIEMKKDLTRNREIQQKIESYKKQLEKIKDEDNNIQTINQIVKYLSKFGIKCQNEGSTKDYLTVAINNLDKFLKSHPTILNVVITHFKALRLLEVGVDNILQEGNFAINQDNKKFVENYIRTNKMLDEALLPRQFIDAGFRLARLTGNNDFKYLTNRFNFNKINKKQLIESFENSKQKIRKEKNKLSLYNEFINYFNSLLKLYDNTVDEDIQKSLKEYLNLKFSEIVIDEMKYKTAMKGYIEGDATMEKENVSSDESKVIEDIIQDYGRNKEVENLPLAIEKIKEFMIDPNRYPVLVTSCRSGYYLETYKVILSKLEKRKKYWKNTDESSFYIESVISFKNSKRVLPFKGFIVSGIVRGECFKLGDEILIGPHEGVMVKAIIKSIHNNNKEDVDRLVNTERGCFGISIEDDNFKSFSYRNARKGMIITKRDRDISNNICWQFTCNIEINSNSKVTIKNGFRPVLYLGNIRQTVQFLLPKDKIIKSGENTNRVREKDIIIRFTQNPEYIPFEENSEEKTIFLVSEGVTKGKGIVTGLLPVSEDPNNTKLESQRRSKRNKEISRRKPNNKGVTNVL</sequence>
<dbReference type="PROSITE" id="PS51722">
    <property type="entry name" value="G_TR_2"/>
    <property type="match status" value="1"/>
</dbReference>
<proteinExistence type="predicted"/>
<feature type="compositionally biased region" description="Basic and acidic residues" evidence="4">
    <location>
        <begin position="719"/>
        <end position="732"/>
    </location>
</feature>
<dbReference type="Gene3D" id="3.40.50.300">
    <property type="entry name" value="P-loop containing nucleotide triphosphate hydrolases"/>
    <property type="match status" value="1"/>
</dbReference>
<dbReference type="EMBL" id="MN740548">
    <property type="protein sequence ID" value="QHS77458.1"/>
    <property type="molecule type" value="Genomic_DNA"/>
</dbReference>
<dbReference type="GO" id="GO:0003924">
    <property type="term" value="F:GTPase activity"/>
    <property type="evidence" value="ECO:0007669"/>
    <property type="project" value="InterPro"/>
</dbReference>
<protein>
    <recommendedName>
        <fullName evidence="5">Tr-type G domain-containing protein</fullName>
    </recommendedName>
</protein>
<dbReference type="InterPro" id="IPR009001">
    <property type="entry name" value="Transl_elong_EF1A/Init_IF2_C"/>
</dbReference>
<dbReference type="SUPFAM" id="SSF50465">
    <property type="entry name" value="EF-Tu/eEF-1alpha/eIF2-gamma C-terminal domain"/>
    <property type="match status" value="1"/>
</dbReference>
<evidence type="ECO:0000259" key="5">
    <source>
        <dbReference type="PROSITE" id="PS51722"/>
    </source>
</evidence>
<evidence type="ECO:0000256" key="2">
    <source>
        <dbReference type="ARBA" id="ARBA00023134"/>
    </source>
</evidence>
<dbReference type="GO" id="GO:0005525">
    <property type="term" value="F:GTP binding"/>
    <property type="evidence" value="ECO:0007669"/>
    <property type="project" value="UniProtKB-KW"/>
</dbReference>
<keyword evidence="3" id="KW-0175">Coiled coil</keyword>
<evidence type="ECO:0000256" key="3">
    <source>
        <dbReference type="SAM" id="Coils"/>
    </source>
</evidence>
<dbReference type="Pfam" id="PF00009">
    <property type="entry name" value="GTP_EFTU"/>
    <property type="match status" value="1"/>
</dbReference>
<feature type="region of interest" description="Disordered" evidence="4">
    <location>
        <begin position="707"/>
        <end position="744"/>
    </location>
</feature>